<organism evidence="2 3">
    <name type="scientific">Gaetbulibacter aestuarii</name>
    <dbReference type="NCBI Taxonomy" id="1502358"/>
    <lineage>
        <taxon>Bacteria</taxon>
        <taxon>Pseudomonadati</taxon>
        <taxon>Bacteroidota</taxon>
        <taxon>Flavobacteriia</taxon>
        <taxon>Flavobacteriales</taxon>
        <taxon>Flavobacteriaceae</taxon>
        <taxon>Gaetbulibacter</taxon>
    </lineage>
</organism>
<dbReference type="Pfam" id="PF07883">
    <property type="entry name" value="Cupin_2"/>
    <property type="match status" value="1"/>
</dbReference>
<dbReference type="InterPro" id="IPR047263">
    <property type="entry name" value="HNL-like_cupin"/>
</dbReference>
<dbReference type="RefSeq" id="WP_344738651.1">
    <property type="nucleotide sequence ID" value="NZ_BAABAY010000001.1"/>
</dbReference>
<dbReference type="PANTHER" id="PTHR43698:SF1">
    <property type="entry name" value="BLL4564 PROTEIN"/>
    <property type="match status" value="1"/>
</dbReference>
<protein>
    <submittedName>
        <fullName evidence="2">Cupin domain-containing protein</fullName>
    </submittedName>
</protein>
<evidence type="ECO:0000313" key="3">
    <source>
        <dbReference type="Proteomes" id="UP001610100"/>
    </source>
</evidence>
<evidence type="ECO:0000259" key="1">
    <source>
        <dbReference type="Pfam" id="PF07883"/>
    </source>
</evidence>
<reference evidence="2 3" key="1">
    <citation type="submission" date="2024-02" db="EMBL/GenBank/DDBJ databases">
        <title>A Gaetbulibacter species isolated from tidal flats and genomic insights of their niches.</title>
        <authorList>
            <person name="Ye Y."/>
        </authorList>
    </citation>
    <scope>NUCLEOTIDE SEQUENCE [LARGE SCALE GENOMIC DNA]</scope>
    <source>
        <strain evidence="2 3">KYW382</strain>
    </source>
</reference>
<dbReference type="EMBL" id="JBAWKB010000001">
    <property type="protein sequence ID" value="MFH6770452.1"/>
    <property type="molecule type" value="Genomic_DNA"/>
</dbReference>
<dbReference type="CDD" id="cd02233">
    <property type="entry name" value="cupin_HNL-like"/>
    <property type="match status" value="1"/>
</dbReference>
<sequence>MHSFKDEGTKAPNVHHLGDAWLNMLIQANDDFNYNITQAIFSPNATLDWHMHKTPQVIIVLEGEGYYQERGKAPVIMKTGDVITCEIGVEHWHTSSAHSKVSYLAIYGEEPTIWTEKLTREYYDSVAKKLEEK</sequence>
<dbReference type="PANTHER" id="PTHR43698">
    <property type="entry name" value="RIBD C-TERMINAL DOMAIN CONTAINING PROTEIN"/>
    <property type="match status" value="1"/>
</dbReference>
<dbReference type="Proteomes" id="UP001610100">
    <property type="component" value="Unassembled WGS sequence"/>
</dbReference>
<dbReference type="InterPro" id="IPR013096">
    <property type="entry name" value="Cupin_2"/>
</dbReference>
<comment type="caution">
    <text evidence="2">The sequence shown here is derived from an EMBL/GenBank/DDBJ whole genome shotgun (WGS) entry which is preliminary data.</text>
</comment>
<gene>
    <name evidence="2" type="ORF">V8G58_00790</name>
</gene>
<dbReference type="InterPro" id="IPR014710">
    <property type="entry name" value="RmlC-like_jellyroll"/>
</dbReference>
<dbReference type="SUPFAM" id="SSF51182">
    <property type="entry name" value="RmlC-like cupins"/>
    <property type="match status" value="1"/>
</dbReference>
<keyword evidence="3" id="KW-1185">Reference proteome</keyword>
<proteinExistence type="predicted"/>
<evidence type="ECO:0000313" key="2">
    <source>
        <dbReference type="EMBL" id="MFH6770452.1"/>
    </source>
</evidence>
<name>A0ABW7MUE8_9FLAO</name>
<feature type="domain" description="Cupin type-2" evidence="1">
    <location>
        <begin position="41"/>
        <end position="107"/>
    </location>
</feature>
<accession>A0ABW7MUE8</accession>
<dbReference type="Gene3D" id="2.60.120.10">
    <property type="entry name" value="Jelly Rolls"/>
    <property type="match status" value="1"/>
</dbReference>
<dbReference type="InterPro" id="IPR011051">
    <property type="entry name" value="RmlC_Cupin_sf"/>
</dbReference>